<comment type="caution">
    <text evidence="1">The sequence shown here is derived from an EMBL/GenBank/DDBJ whole genome shotgun (WGS) entry which is preliminary data.</text>
</comment>
<reference evidence="1 2" key="1">
    <citation type="journal article" date="2014" name="Genome Announc.">
        <title>Draft genome sequences of six enterohepatic helicobacter species isolated from humans and one from rhesus macaques.</title>
        <authorList>
            <person name="Shen Z."/>
            <person name="Sheh A."/>
            <person name="Young S.K."/>
            <person name="Abouelliel A."/>
            <person name="Ward D.V."/>
            <person name="Earl A.M."/>
            <person name="Fox J.G."/>
        </authorList>
    </citation>
    <scope>NUCLEOTIDE SEQUENCE [LARGE SCALE GENOMIC DNA]</scope>
    <source>
        <strain evidence="1 2">MIT 99-5501</strain>
    </source>
</reference>
<dbReference type="RefSeq" id="WP_023926918.1">
    <property type="nucleotide sequence ID" value="NZ_KI669454.1"/>
</dbReference>
<evidence type="ECO:0000313" key="2">
    <source>
        <dbReference type="Proteomes" id="UP000018731"/>
    </source>
</evidence>
<dbReference type="PATRIC" id="fig|1357400.3.peg.354"/>
<dbReference type="AlphaFoldDB" id="V8CDV9"/>
<dbReference type="eggNOG" id="ENOG502Z7X8">
    <property type="taxonomic scope" value="Bacteria"/>
</dbReference>
<organism evidence="1 2">
    <name type="scientific">Helicobacter macacae MIT 99-5501</name>
    <dbReference type="NCBI Taxonomy" id="1357400"/>
    <lineage>
        <taxon>Bacteria</taxon>
        <taxon>Pseudomonadati</taxon>
        <taxon>Campylobacterota</taxon>
        <taxon>Epsilonproteobacteria</taxon>
        <taxon>Campylobacterales</taxon>
        <taxon>Helicobacteraceae</taxon>
        <taxon>Helicobacter</taxon>
    </lineage>
</organism>
<dbReference type="HOGENOM" id="CLU_064062_0_0_7"/>
<gene>
    <name evidence="1" type="ORF">HMPREF2086_00250</name>
</gene>
<dbReference type="STRING" id="1357400.HMPREF2086_00250"/>
<proteinExistence type="predicted"/>
<accession>V8CDV9</accession>
<sequence length="366" mass="43634">MKDYEEWSKIFASQDLYQFNLCESGVLWLKIKSLIRNEILDFMQQRLEFKLTSKTQAQKFKEIYNLVLSDKITQQQIDFVLSQYSKDEIKALEKDFGFIESELYKMDYFAWGGDSNNSLDKQIVSFVKEICKYDDILCKLDNDIAQNVKNYTLSSWYNNWTTILTEHIFKSHPKVISAVGKIKSVDFFIQNIPIDLKITYFPKEFLKTQRKMRGLQNELTLLKNIAKIHSFAFDKECKEDIIKYQITQQIFDSNDDLVISKFDELKRQNTEIIQATMANKHTLIKWLYENQGEMRFGSENRIFIVLIDLDDFTQAWKLKRNFKLIKPKILDYLDSFDRTKFLNNIVEFEFNQKQYKTLADIIFVIK</sequence>
<dbReference type="OrthoDB" id="583603at2"/>
<evidence type="ECO:0000313" key="1">
    <source>
        <dbReference type="EMBL" id="ETD24916.1"/>
    </source>
</evidence>
<dbReference type="Proteomes" id="UP000018731">
    <property type="component" value="Unassembled WGS sequence"/>
</dbReference>
<protein>
    <submittedName>
        <fullName evidence="1">Uncharacterized protein</fullName>
    </submittedName>
</protein>
<dbReference type="EMBL" id="AZJI01000001">
    <property type="protein sequence ID" value="ETD24916.1"/>
    <property type="molecule type" value="Genomic_DNA"/>
</dbReference>
<name>V8CDV9_9HELI</name>
<keyword evidence="2" id="KW-1185">Reference proteome</keyword>
<dbReference type="REBASE" id="94848">
    <property type="entry name" value="Hma5501ORF249P"/>
</dbReference>